<dbReference type="GO" id="GO:0005085">
    <property type="term" value="F:guanyl-nucleotide exchange factor activity"/>
    <property type="evidence" value="ECO:0007669"/>
    <property type="project" value="InterPro"/>
</dbReference>
<dbReference type="PANTHER" id="PTHR10957">
    <property type="entry name" value="RAP1 GTPASE-GDP DISSOCIATION STIMULATOR 1"/>
    <property type="match status" value="1"/>
</dbReference>
<dbReference type="InterPro" id="IPR011989">
    <property type="entry name" value="ARM-like"/>
</dbReference>
<evidence type="ECO:0000256" key="1">
    <source>
        <dbReference type="SAM" id="MobiDB-lite"/>
    </source>
</evidence>
<dbReference type="Proteomes" id="UP000070501">
    <property type="component" value="Unassembled WGS sequence"/>
</dbReference>
<protein>
    <recommendedName>
        <fullName evidence="4">Armadillo-type protein</fullName>
    </recommendedName>
</protein>
<dbReference type="InterPro" id="IPR016024">
    <property type="entry name" value="ARM-type_fold"/>
</dbReference>
<sequence>MTPDDIERLFAGVEVAAVGGAAAGGEASNGISSKVAQLQPVLDTLRDLWQAGSLKLDEVAEAVANGGRKESWRVPLGESGILDFFLSLFAGAEQTLRPTLLLQILRLTGNACADTDVNRQRVIDASVLPKFIALLSQDAILPIILVVFNNFCNDYEPSQKAAYLAGLNPELVSIISGPRVEQARPYFHIIFRLLEELSTQEPESNFTHPATPFILLKLAVESADAGDLEDFLGPTPVALTYLSHQQFQDSFVQTPGAVALLLRAFSVVTDDLGQPGSDGEAAGADDQERLKKVQSVFVQAIADISAHDAFAGSYPLDSAEVQTLAKWLSASGPVAKPTAACLALGNLARSDAVCTKLVQDPDLQVHKPLAALLADGATTDAQLLHSSLSFLKNLAIPAGNKVILGEAGLLDDALPRLWGLTVQPQVQFAAVSLTRLLLVQCAPNVKRILGSTSSSQDDRKTGTKLEALLTAFKDSDQEPTKVEAARAALAVCRVLHSTASADEVSDLLSSLTLSEHNTASSTTADSQSSPSTAASEPLLEVFYAHHAKGLAATILHLAAQTKFPTLRSELWFVLALVARSSKAGAAFLSQHVVGRYEFLSELTRTVTGENLVEGQEAEMAAAAAEDTTASSEAAATGTGAIRHKQSGEAEANEQTITASPSVKLELEPQQVGAQAAAGLAKVDRENCIVLVHELVRQVSPQGFGSSVVADVLEKIVQDTPKLLKTGASG</sequence>
<reference evidence="3" key="1">
    <citation type="submission" date="2016-02" db="EMBL/GenBank/DDBJ databases">
        <title>Draft genome sequence of Microdochium bolleyi, a fungal endophyte of beachgrass.</title>
        <authorList>
            <consortium name="DOE Joint Genome Institute"/>
            <person name="David A.S."/>
            <person name="May G."/>
            <person name="Haridas S."/>
            <person name="Lim J."/>
            <person name="Wang M."/>
            <person name="Labutti K."/>
            <person name="Lipzen A."/>
            <person name="Barry K."/>
            <person name="Grigoriev I.V."/>
        </authorList>
    </citation>
    <scope>NUCLEOTIDE SEQUENCE [LARGE SCALE GENOMIC DNA]</scope>
    <source>
        <strain evidence="3">J235TASD1</strain>
    </source>
</reference>
<proteinExistence type="predicted"/>
<accession>A0A136JIU2</accession>
<name>A0A136JIU2_9PEZI</name>
<evidence type="ECO:0008006" key="4">
    <source>
        <dbReference type="Google" id="ProtNLM"/>
    </source>
</evidence>
<dbReference type="STRING" id="196109.A0A136JIU2"/>
<feature type="region of interest" description="Disordered" evidence="1">
    <location>
        <begin position="620"/>
        <end position="655"/>
    </location>
</feature>
<dbReference type="InterPro" id="IPR040144">
    <property type="entry name" value="RAP1GDS1"/>
</dbReference>
<dbReference type="AlphaFoldDB" id="A0A136JIU2"/>
<evidence type="ECO:0000313" key="3">
    <source>
        <dbReference type="Proteomes" id="UP000070501"/>
    </source>
</evidence>
<keyword evidence="3" id="KW-1185">Reference proteome</keyword>
<dbReference type="SUPFAM" id="SSF48371">
    <property type="entry name" value="ARM repeat"/>
    <property type="match status" value="1"/>
</dbReference>
<dbReference type="Gene3D" id="1.25.10.10">
    <property type="entry name" value="Leucine-rich Repeat Variant"/>
    <property type="match status" value="2"/>
</dbReference>
<dbReference type="EMBL" id="KQ964245">
    <property type="protein sequence ID" value="KXJ97070.1"/>
    <property type="molecule type" value="Genomic_DNA"/>
</dbReference>
<dbReference type="InParanoid" id="A0A136JIU2"/>
<organism evidence="2 3">
    <name type="scientific">Microdochium bolleyi</name>
    <dbReference type="NCBI Taxonomy" id="196109"/>
    <lineage>
        <taxon>Eukaryota</taxon>
        <taxon>Fungi</taxon>
        <taxon>Dikarya</taxon>
        <taxon>Ascomycota</taxon>
        <taxon>Pezizomycotina</taxon>
        <taxon>Sordariomycetes</taxon>
        <taxon>Xylariomycetidae</taxon>
        <taxon>Xylariales</taxon>
        <taxon>Microdochiaceae</taxon>
        <taxon>Microdochium</taxon>
    </lineage>
</organism>
<evidence type="ECO:0000313" key="2">
    <source>
        <dbReference type="EMBL" id="KXJ97070.1"/>
    </source>
</evidence>
<dbReference type="OrthoDB" id="26149at2759"/>
<gene>
    <name evidence="2" type="ORF">Micbo1qcDRAFT_191650</name>
</gene>
<feature type="compositionally biased region" description="Low complexity" evidence="1">
    <location>
        <begin position="620"/>
        <end position="640"/>
    </location>
</feature>